<accession>R4RL21</accession>
<name>R4RL21_PHYAS</name>
<dbReference type="KEGG" id="nzs:SLY_0089"/>
<evidence type="ECO:0000256" key="1">
    <source>
        <dbReference type="SAM" id="Phobius"/>
    </source>
</evidence>
<dbReference type="EMBL" id="CP002548">
    <property type="protein sequence ID" value="AGL90015.1"/>
    <property type="molecule type" value="Genomic_DNA"/>
</dbReference>
<feature type="transmembrane region" description="Helical" evidence="1">
    <location>
        <begin position="12"/>
        <end position="30"/>
    </location>
</feature>
<dbReference type="PATRIC" id="fig|980422.3.peg.80"/>
<feature type="transmembrane region" description="Helical" evidence="1">
    <location>
        <begin position="332"/>
        <end position="354"/>
    </location>
</feature>
<gene>
    <name evidence="2" type="ORF">SLY_0089</name>
</gene>
<keyword evidence="1" id="KW-0812">Transmembrane</keyword>
<keyword evidence="1" id="KW-0472">Membrane</keyword>
<dbReference type="HOGENOM" id="CLU_758449_0_0_14"/>
<keyword evidence="1" id="KW-1133">Transmembrane helix</keyword>
<dbReference type="AlphaFoldDB" id="R4RL21"/>
<protein>
    <submittedName>
        <fullName evidence="2">Uncharacterized protein</fullName>
    </submittedName>
</protein>
<dbReference type="RefSeq" id="WP_015637652.1">
    <property type="nucleotide sequence ID" value="NC_021236.1"/>
</dbReference>
<evidence type="ECO:0000313" key="2">
    <source>
        <dbReference type="EMBL" id="AGL90015.1"/>
    </source>
</evidence>
<evidence type="ECO:0000313" key="3">
    <source>
        <dbReference type="Proteomes" id="UP000013941"/>
    </source>
</evidence>
<reference evidence="2 3" key="1">
    <citation type="journal article" date="2013" name="BMC Genomics">
        <title>Comparison of the complete genome sequence of two closely related isolates of 'Candidatus Phytoplasma australiense' reveals genome plasticity.</title>
        <authorList>
            <person name="Andersen M.T."/>
            <person name="Liefting L.W."/>
            <person name="Havukkala I."/>
            <person name="Beever R.E."/>
        </authorList>
    </citation>
    <scope>NUCLEOTIDE SEQUENCE [LARGE SCALE GENOMIC DNA]</scope>
    <source>
        <strain evidence="2 3">NZSb11</strain>
    </source>
</reference>
<keyword evidence="3" id="KW-1185">Reference proteome</keyword>
<organism evidence="2 3">
    <name type="scientific">Strawberry lethal yellows phytoplasma (CPA) str. NZSb11</name>
    <dbReference type="NCBI Taxonomy" id="980422"/>
    <lineage>
        <taxon>Bacteria</taxon>
        <taxon>Bacillati</taxon>
        <taxon>Mycoplasmatota</taxon>
        <taxon>Mollicutes</taxon>
        <taxon>Acholeplasmatales</taxon>
        <taxon>Acholeplasmataceae</taxon>
        <taxon>Candidatus Phytoplasma</taxon>
        <taxon>16SrXII (Stolbur group)</taxon>
    </lineage>
</organism>
<sequence length="365" mass="42214">MNNNHQPQILQKYWQYFLGVLLTVLFIYHYQFVFANSEDKSTDITTITTNLGVFENIPEDTEICQRIKELHSEFKNKQIKKNCDIQIQIKSVEVDGQLLEYEGTAYIAAKENSKTIKGKKELTFYIKQDLGKCIQNKDLGEVELKKINAKVPEIQDLKEIIAKINPELDLDEVEILEKKLERSKLTLKAKENSLKYKGKAEFNYKIKEIVKKEISEKIVEKILHEKKNATSSDNQESRKEINFEDLKKTINIAVEKEMKRKEATEESVLNKGLEAAGLKTQHPENQEEEELIAPNNDVDENIQHISDELNSEETPALTSKTIKDKITQNKTYIVYIIAACIICFLFVIFSIFFISCKKTKKIIKA</sequence>
<proteinExistence type="predicted"/>
<dbReference type="Proteomes" id="UP000013941">
    <property type="component" value="Chromosome"/>
</dbReference>